<feature type="transmembrane region" description="Helical" evidence="8">
    <location>
        <begin position="332"/>
        <end position="352"/>
    </location>
</feature>
<feature type="transmembrane region" description="Helical" evidence="8">
    <location>
        <begin position="364"/>
        <end position="385"/>
    </location>
</feature>
<dbReference type="InterPro" id="IPR044772">
    <property type="entry name" value="NO3_transporter"/>
</dbReference>
<keyword evidence="4 8" id="KW-0812">Transmembrane</keyword>
<dbReference type="RefSeq" id="WP_229751792.1">
    <property type="nucleotide sequence ID" value="NZ_BMHQ01000002.1"/>
</dbReference>
<evidence type="ECO:0000256" key="7">
    <source>
        <dbReference type="ARBA" id="ARBA00023136"/>
    </source>
</evidence>
<dbReference type="Proteomes" id="UP000625210">
    <property type="component" value="Unassembled WGS sequence"/>
</dbReference>
<feature type="transmembrane region" description="Helical" evidence="8">
    <location>
        <begin position="214"/>
        <end position="237"/>
    </location>
</feature>
<dbReference type="PROSITE" id="PS50850">
    <property type="entry name" value="MFS"/>
    <property type="match status" value="1"/>
</dbReference>
<gene>
    <name evidence="10" type="primary">nasA</name>
    <name evidence="10" type="ORF">GCM10011571_06080</name>
</gene>
<feature type="domain" description="Major facilitator superfamily (MFS) profile" evidence="9">
    <location>
        <begin position="12"/>
        <end position="390"/>
    </location>
</feature>
<dbReference type="SUPFAM" id="SSF103473">
    <property type="entry name" value="MFS general substrate transporter"/>
    <property type="match status" value="1"/>
</dbReference>
<evidence type="ECO:0000256" key="2">
    <source>
        <dbReference type="ARBA" id="ARBA00008432"/>
    </source>
</evidence>
<accession>A0A8J2VHF8</accession>
<evidence type="ECO:0000256" key="3">
    <source>
        <dbReference type="ARBA" id="ARBA00022448"/>
    </source>
</evidence>
<dbReference type="CDD" id="cd17341">
    <property type="entry name" value="MFS_NRT2_like"/>
    <property type="match status" value="1"/>
</dbReference>
<keyword evidence="7 8" id="KW-0472">Membrane</keyword>
<organism evidence="10 11">
    <name type="scientific">Marinithermofilum abyssi</name>
    <dbReference type="NCBI Taxonomy" id="1571185"/>
    <lineage>
        <taxon>Bacteria</taxon>
        <taxon>Bacillati</taxon>
        <taxon>Bacillota</taxon>
        <taxon>Bacilli</taxon>
        <taxon>Bacillales</taxon>
        <taxon>Thermoactinomycetaceae</taxon>
        <taxon>Marinithermofilum</taxon>
    </lineage>
</organism>
<reference evidence="10" key="1">
    <citation type="journal article" date="2014" name="Int. J. Syst. Evol. Microbiol.">
        <title>Complete genome sequence of Corynebacterium casei LMG S-19264T (=DSM 44701T), isolated from a smear-ripened cheese.</title>
        <authorList>
            <consortium name="US DOE Joint Genome Institute (JGI-PGF)"/>
            <person name="Walter F."/>
            <person name="Albersmeier A."/>
            <person name="Kalinowski J."/>
            <person name="Ruckert C."/>
        </authorList>
    </citation>
    <scope>NUCLEOTIDE SEQUENCE</scope>
    <source>
        <strain evidence="10">CGMCC 1.15179</strain>
    </source>
</reference>
<evidence type="ECO:0000256" key="1">
    <source>
        <dbReference type="ARBA" id="ARBA00004651"/>
    </source>
</evidence>
<protein>
    <submittedName>
        <fullName evidence="10">Nitrate transporter</fullName>
    </submittedName>
</protein>
<dbReference type="GO" id="GO:0015112">
    <property type="term" value="F:nitrate transmembrane transporter activity"/>
    <property type="evidence" value="ECO:0007669"/>
    <property type="project" value="InterPro"/>
</dbReference>
<proteinExistence type="inferred from homology"/>
<feature type="transmembrane region" description="Helical" evidence="8">
    <location>
        <begin position="12"/>
        <end position="38"/>
    </location>
</feature>
<feature type="transmembrane region" description="Helical" evidence="8">
    <location>
        <begin position="104"/>
        <end position="124"/>
    </location>
</feature>
<dbReference type="Pfam" id="PF07690">
    <property type="entry name" value="MFS_1"/>
    <property type="match status" value="1"/>
</dbReference>
<comment type="caution">
    <text evidence="10">The sequence shown here is derived from an EMBL/GenBank/DDBJ whole genome shotgun (WGS) entry which is preliminary data.</text>
</comment>
<dbReference type="Gene3D" id="1.20.1250.20">
    <property type="entry name" value="MFS general substrate transporter like domains"/>
    <property type="match status" value="1"/>
</dbReference>
<evidence type="ECO:0000259" key="9">
    <source>
        <dbReference type="PROSITE" id="PS50850"/>
    </source>
</evidence>
<evidence type="ECO:0000313" key="10">
    <source>
        <dbReference type="EMBL" id="GGE07632.1"/>
    </source>
</evidence>
<reference evidence="10" key="2">
    <citation type="submission" date="2020-09" db="EMBL/GenBank/DDBJ databases">
        <authorList>
            <person name="Sun Q."/>
            <person name="Zhou Y."/>
        </authorList>
    </citation>
    <scope>NUCLEOTIDE SEQUENCE</scope>
    <source>
        <strain evidence="10">CGMCC 1.15179</strain>
    </source>
</reference>
<dbReference type="InterPro" id="IPR036259">
    <property type="entry name" value="MFS_trans_sf"/>
</dbReference>
<keyword evidence="3" id="KW-0813">Transport</keyword>
<dbReference type="InterPro" id="IPR011701">
    <property type="entry name" value="MFS"/>
</dbReference>
<evidence type="ECO:0000256" key="8">
    <source>
        <dbReference type="SAM" id="Phobius"/>
    </source>
</evidence>
<evidence type="ECO:0000256" key="5">
    <source>
        <dbReference type="ARBA" id="ARBA00022989"/>
    </source>
</evidence>
<dbReference type="EMBL" id="BMHQ01000002">
    <property type="protein sequence ID" value="GGE07632.1"/>
    <property type="molecule type" value="Genomic_DNA"/>
</dbReference>
<evidence type="ECO:0000256" key="4">
    <source>
        <dbReference type="ARBA" id="ARBA00022692"/>
    </source>
</evidence>
<sequence>MIRSLWKQGHWPSLLASFLYFDVSFMVWVLLGALGVVISQDIPMTVFQQGLMVALPILGGSIFRVLLGWYSDRFGAKRAGMLGMSASMVPLFCLWIGGTRLPEIYAYGFLLGVAGASFAAALPLASRWYPKENQGLVMGIVGAGNSGTLLATWFAPRLAQIFGSWHAVFGVALIPMSIILLLYLFAAKEPVMQQTKSSQASDFIRLLKEKDTWLFCYFYSITFGGFVGFSSFLPLYFHGQFTLSPLQAANIAALCVLSGSFVRPVGGWLADRIGGVSLLKGLFFSISIMLGVLPFLPSLTLQAGCFFALMVCLGMGNGSVFQLVPQRFRQEIGTVTGLVGAAGGVGGFYLPFLLGLVREQSGSFVPGFIFLCAVVGIAWGCLLAVKQQWLSQWADIRRTTTQFQHAAEK</sequence>
<comment type="similarity">
    <text evidence="2">Belongs to the major facilitator superfamily. Nitrate/nitrite porter (TC 2.A.1.8) family.</text>
</comment>
<feature type="transmembrane region" description="Helical" evidence="8">
    <location>
        <begin position="50"/>
        <end position="67"/>
    </location>
</feature>
<keyword evidence="6" id="KW-0534">Nitrate assimilation</keyword>
<dbReference type="PANTHER" id="PTHR23515">
    <property type="entry name" value="HIGH-AFFINITY NITRATE TRANSPORTER 2.3"/>
    <property type="match status" value="1"/>
</dbReference>
<evidence type="ECO:0000256" key="6">
    <source>
        <dbReference type="ARBA" id="ARBA00023063"/>
    </source>
</evidence>
<feature type="transmembrane region" description="Helical" evidence="8">
    <location>
        <begin position="249"/>
        <end position="270"/>
    </location>
</feature>
<dbReference type="InterPro" id="IPR020846">
    <property type="entry name" value="MFS_dom"/>
</dbReference>
<evidence type="ECO:0000313" key="11">
    <source>
        <dbReference type="Proteomes" id="UP000625210"/>
    </source>
</evidence>
<feature type="transmembrane region" description="Helical" evidence="8">
    <location>
        <begin position="167"/>
        <end position="186"/>
    </location>
</feature>
<keyword evidence="11" id="KW-1185">Reference proteome</keyword>
<feature type="transmembrane region" description="Helical" evidence="8">
    <location>
        <begin position="79"/>
        <end position="98"/>
    </location>
</feature>
<feature type="transmembrane region" description="Helical" evidence="8">
    <location>
        <begin position="136"/>
        <end position="155"/>
    </location>
</feature>
<name>A0A8J2VHF8_9BACL</name>
<dbReference type="AlphaFoldDB" id="A0A8J2VHF8"/>
<keyword evidence="5 8" id="KW-1133">Transmembrane helix</keyword>
<feature type="transmembrane region" description="Helical" evidence="8">
    <location>
        <begin position="301"/>
        <end position="320"/>
    </location>
</feature>
<comment type="subcellular location">
    <subcellularLocation>
        <location evidence="1">Cell membrane</location>
        <topology evidence="1">Multi-pass membrane protein</topology>
    </subcellularLocation>
</comment>
<feature type="transmembrane region" description="Helical" evidence="8">
    <location>
        <begin position="277"/>
        <end position="295"/>
    </location>
</feature>
<dbReference type="GO" id="GO:0042128">
    <property type="term" value="P:nitrate assimilation"/>
    <property type="evidence" value="ECO:0007669"/>
    <property type="project" value="UniProtKB-KW"/>
</dbReference>
<dbReference type="GO" id="GO:0005886">
    <property type="term" value="C:plasma membrane"/>
    <property type="evidence" value="ECO:0007669"/>
    <property type="project" value="UniProtKB-SubCell"/>
</dbReference>